<gene>
    <name evidence="2" type="ORF">ACFQRF_04800</name>
</gene>
<reference evidence="3" key="1">
    <citation type="journal article" date="2019" name="Int. J. Syst. Evol. Microbiol.">
        <title>The Global Catalogue of Microorganisms (GCM) 10K type strain sequencing project: providing services to taxonomists for standard genome sequencing and annotation.</title>
        <authorList>
            <consortium name="The Broad Institute Genomics Platform"/>
            <consortium name="The Broad Institute Genome Sequencing Center for Infectious Disease"/>
            <person name="Wu L."/>
            <person name="Ma J."/>
        </authorList>
    </citation>
    <scope>NUCLEOTIDE SEQUENCE [LARGE SCALE GENOMIC DNA]</scope>
    <source>
        <strain evidence="3">CGMCC 4.7382</strain>
    </source>
</reference>
<evidence type="ECO:0000313" key="2">
    <source>
        <dbReference type="EMBL" id="MFC7327053.1"/>
    </source>
</evidence>
<dbReference type="Proteomes" id="UP001596540">
    <property type="component" value="Unassembled WGS sequence"/>
</dbReference>
<sequence>MADTTPPPWEDDLFPFRTPPGLRTLVDIAWRHAYDFFLENEPCDQGLLRTHFDSMFDLDRIPARRTGAAATRSSRSGCGGPPHPCSPRRSSRPSALWATAGTSGGRCPRRSRDGRITRSPWPTVTTTA</sequence>
<organism evidence="2 3">
    <name type="scientific">Marinactinospora rubrisoli</name>
    <dbReference type="NCBI Taxonomy" id="2715399"/>
    <lineage>
        <taxon>Bacteria</taxon>
        <taxon>Bacillati</taxon>
        <taxon>Actinomycetota</taxon>
        <taxon>Actinomycetes</taxon>
        <taxon>Streptosporangiales</taxon>
        <taxon>Nocardiopsidaceae</taxon>
        <taxon>Marinactinospora</taxon>
    </lineage>
</organism>
<accession>A0ABW2KCS1</accession>
<dbReference type="RefSeq" id="WP_379869187.1">
    <property type="nucleotide sequence ID" value="NZ_JBHTBH010000002.1"/>
</dbReference>
<feature type="compositionally biased region" description="Low complexity" evidence="1">
    <location>
        <begin position="65"/>
        <end position="76"/>
    </location>
</feature>
<keyword evidence="3" id="KW-1185">Reference proteome</keyword>
<feature type="region of interest" description="Disordered" evidence="1">
    <location>
        <begin position="65"/>
        <end position="128"/>
    </location>
</feature>
<evidence type="ECO:0000313" key="3">
    <source>
        <dbReference type="Proteomes" id="UP001596540"/>
    </source>
</evidence>
<dbReference type="EMBL" id="JBHTBH010000002">
    <property type="protein sequence ID" value="MFC7327053.1"/>
    <property type="molecule type" value="Genomic_DNA"/>
</dbReference>
<protein>
    <submittedName>
        <fullName evidence="2">Uncharacterized protein</fullName>
    </submittedName>
</protein>
<proteinExistence type="predicted"/>
<comment type="caution">
    <text evidence="2">The sequence shown here is derived from an EMBL/GenBank/DDBJ whole genome shotgun (WGS) entry which is preliminary data.</text>
</comment>
<name>A0ABW2KCS1_9ACTN</name>
<evidence type="ECO:0000256" key="1">
    <source>
        <dbReference type="SAM" id="MobiDB-lite"/>
    </source>
</evidence>